<feature type="compositionally biased region" description="Acidic residues" evidence="12">
    <location>
        <begin position="1"/>
        <end position="17"/>
    </location>
</feature>
<evidence type="ECO:0000256" key="11">
    <source>
        <dbReference type="SAM" id="Coils"/>
    </source>
</evidence>
<evidence type="ECO:0000256" key="5">
    <source>
        <dbReference type="ARBA" id="ARBA00023015"/>
    </source>
</evidence>
<evidence type="ECO:0000256" key="12">
    <source>
        <dbReference type="SAM" id="MobiDB-lite"/>
    </source>
</evidence>
<gene>
    <name evidence="14" type="ORF">MELIAE_LOCUS4355</name>
</gene>
<keyword evidence="4" id="KW-0597">Phosphoprotein</keyword>
<keyword evidence="15" id="KW-1185">Reference proteome</keyword>
<evidence type="ECO:0000259" key="13">
    <source>
        <dbReference type="PROSITE" id="PS50888"/>
    </source>
</evidence>
<dbReference type="PROSITE" id="PS50888">
    <property type="entry name" value="BHLH"/>
    <property type="match status" value="1"/>
</dbReference>
<feature type="region of interest" description="Disordered" evidence="12">
    <location>
        <begin position="1"/>
        <end position="52"/>
    </location>
</feature>
<accession>A0A9P0AWE9</accession>
<dbReference type="InterPro" id="IPR011598">
    <property type="entry name" value="bHLH_dom"/>
</dbReference>
<dbReference type="Gene3D" id="4.10.280.10">
    <property type="entry name" value="Helix-loop-helix DNA-binding domain"/>
    <property type="match status" value="1"/>
</dbReference>
<dbReference type="GO" id="GO:0003700">
    <property type="term" value="F:DNA-binding transcription factor activity"/>
    <property type="evidence" value="ECO:0007669"/>
    <property type="project" value="InterPro"/>
</dbReference>
<evidence type="ECO:0000256" key="2">
    <source>
        <dbReference type="ARBA" id="ARBA00017633"/>
    </source>
</evidence>
<dbReference type="EMBL" id="OV121133">
    <property type="protein sequence ID" value="CAH0551828.1"/>
    <property type="molecule type" value="Genomic_DNA"/>
</dbReference>
<evidence type="ECO:0000256" key="10">
    <source>
        <dbReference type="ARBA" id="ARBA00029944"/>
    </source>
</evidence>
<feature type="compositionally biased region" description="Basic residues" evidence="12">
    <location>
        <begin position="159"/>
        <end position="170"/>
    </location>
</feature>
<proteinExistence type="inferred from homology"/>
<dbReference type="SMART" id="SM00353">
    <property type="entry name" value="HLH"/>
    <property type="match status" value="1"/>
</dbReference>
<evidence type="ECO:0000256" key="8">
    <source>
        <dbReference type="ARBA" id="ARBA00023163"/>
    </source>
</evidence>
<evidence type="ECO:0000256" key="4">
    <source>
        <dbReference type="ARBA" id="ARBA00022553"/>
    </source>
</evidence>
<keyword evidence="8" id="KW-0804">Transcription</keyword>
<dbReference type="InterPro" id="IPR002418">
    <property type="entry name" value="Tscrpt_reg_Myc"/>
</dbReference>
<organism evidence="14 15">
    <name type="scientific">Brassicogethes aeneus</name>
    <name type="common">Rape pollen beetle</name>
    <name type="synonym">Meligethes aeneus</name>
    <dbReference type="NCBI Taxonomy" id="1431903"/>
    <lineage>
        <taxon>Eukaryota</taxon>
        <taxon>Metazoa</taxon>
        <taxon>Ecdysozoa</taxon>
        <taxon>Arthropoda</taxon>
        <taxon>Hexapoda</taxon>
        <taxon>Insecta</taxon>
        <taxon>Pterygota</taxon>
        <taxon>Neoptera</taxon>
        <taxon>Endopterygota</taxon>
        <taxon>Coleoptera</taxon>
        <taxon>Polyphaga</taxon>
        <taxon>Cucujiformia</taxon>
        <taxon>Nitidulidae</taxon>
        <taxon>Meligethinae</taxon>
        <taxon>Brassicogethes</taxon>
    </lineage>
</organism>
<evidence type="ECO:0000313" key="15">
    <source>
        <dbReference type="Proteomes" id="UP001154078"/>
    </source>
</evidence>
<dbReference type="PRINTS" id="PR00044">
    <property type="entry name" value="LEUZIPPRMYC"/>
</dbReference>
<dbReference type="Pfam" id="PF00010">
    <property type="entry name" value="HLH"/>
    <property type="match status" value="1"/>
</dbReference>
<feature type="region of interest" description="Disordered" evidence="12">
    <location>
        <begin position="133"/>
        <end position="170"/>
    </location>
</feature>
<comment type="similarity">
    <text evidence="1">Belongs to the MAX family.</text>
</comment>
<evidence type="ECO:0000256" key="6">
    <source>
        <dbReference type="ARBA" id="ARBA00023125"/>
    </source>
</evidence>
<evidence type="ECO:0000256" key="9">
    <source>
        <dbReference type="ARBA" id="ARBA00023242"/>
    </source>
</evidence>
<dbReference type="PANTHER" id="PTHR10328:SF3">
    <property type="entry name" value="PROTEIN MAX"/>
    <property type="match status" value="1"/>
</dbReference>
<dbReference type="AlphaFoldDB" id="A0A9P0AWE9"/>
<evidence type="ECO:0000256" key="3">
    <source>
        <dbReference type="ARBA" id="ARBA00022491"/>
    </source>
</evidence>
<dbReference type="PANTHER" id="PTHR10328">
    <property type="entry name" value="PROTEIN MAX MYC-ASSOCIATED FACTOR X"/>
    <property type="match status" value="1"/>
</dbReference>
<feature type="compositionally biased region" description="Polar residues" evidence="12">
    <location>
        <begin position="25"/>
        <end position="35"/>
    </location>
</feature>
<evidence type="ECO:0000256" key="1">
    <source>
        <dbReference type="ARBA" id="ARBA00007628"/>
    </source>
</evidence>
<dbReference type="GO" id="GO:0046983">
    <property type="term" value="F:protein dimerization activity"/>
    <property type="evidence" value="ECO:0007669"/>
    <property type="project" value="InterPro"/>
</dbReference>
<protein>
    <recommendedName>
        <fullName evidence="2">Protein max</fullName>
    </recommendedName>
    <alternativeName>
        <fullName evidence="10">Myc-associated factor X</fullName>
    </alternativeName>
</protein>
<keyword evidence="3" id="KW-0678">Repressor</keyword>
<feature type="domain" description="BHLH" evidence="13">
    <location>
        <begin position="38"/>
        <end position="90"/>
    </location>
</feature>
<dbReference type="InterPro" id="IPR036638">
    <property type="entry name" value="HLH_DNA-bd_sf"/>
</dbReference>
<keyword evidence="6" id="KW-0238">DNA-binding</keyword>
<feature type="coiled-coil region" evidence="11">
    <location>
        <begin position="87"/>
        <end position="114"/>
    </location>
</feature>
<dbReference type="FunFam" id="4.10.280.10:FF:000023">
    <property type="entry name" value="MAX isoform 13"/>
    <property type="match status" value="1"/>
</dbReference>
<sequence length="170" mass="19361">MSDDDRDIDVESDEGDDSDSRHPTSRQSAGNQYFSQAEKRAHHNALERKRRDHIKDSFSSLRDSVPSLNGEKVASRAQILKKAAEYIVFMKKKNNSHQQDIDDLKRQNNLLEAQSIVLVRTLEKAKMSGTYNLGSDSKDSIFNETESDTSDMEGTVQQKRPKKMKVGTYH</sequence>
<keyword evidence="11" id="KW-0175">Coiled coil</keyword>
<keyword evidence="9" id="KW-0539">Nucleus</keyword>
<dbReference type="Proteomes" id="UP001154078">
    <property type="component" value="Chromosome 2"/>
</dbReference>
<dbReference type="SUPFAM" id="SSF47459">
    <property type="entry name" value="HLH, helix-loop-helix DNA-binding domain"/>
    <property type="match status" value="1"/>
</dbReference>
<evidence type="ECO:0000256" key="7">
    <source>
        <dbReference type="ARBA" id="ARBA00023159"/>
    </source>
</evidence>
<keyword evidence="7" id="KW-0010">Activator</keyword>
<reference evidence="14" key="1">
    <citation type="submission" date="2021-12" db="EMBL/GenBank/DDBJ databases">
        <authorList>
            <person name="King R."/>
        </authorList>
    </citation>
    <scope>NUCLEOTIDE SEQUENCE</scope>
</reference>
<dbReference type="GO" id="GO:0003677">
    <property type="term" value="F:DNA binding"/>
    <property type="evidence" value="ECO:0007669"/>
    <property type="project" value="UniProtKB-KW"/>
</dbReference>
<keyword evidence="5" id="KW-0805">Transcription regulation</keyword>
<dbReference type="OrthoDB" id="8964853at2759"/>
<evidence type="ECO:0000313" key="14">
    <source>
        <dbReference type="EMBL" id="CAH0551828.1"/>
    </source>
</evidence>
<dbReference type="GO" id="GO:0045944">
    <property type="term" value="P:positive regulation of transcription by RNA polymerase II"/>
    <property type="evidence" value="ECO:0007669"/>
    <property type="project" value="TreeGrafter"/>
</dbReference>
<dbReference type="GO" id="GO:0090575">
    <property type="term" value="C:RNA polymerase II transcription regulator complex"/>
    <property type="evidence" value="ECO:0007669"/>
    <property type="project" value="TreeGrafter"/>
</dbReference>
<dbReference type="CDD" id="cd11406">
    <property type="entry name" value="bHLHzip_Max"/>
    <property type="match status" value="1"/>
</dbReference>
<name>A0A9P0AWE9_BRAAE</name>